<dbReference type="SUPFAM" id="SSF81321">
    <property type="entry name" value="Family A G protein-coupled receptor-like"/>
    <property type="match status" value="1"/>
</dbReference>
<proteinExistence type="inferred from homology"/>
<dbReference type="Gene3D" id="1.20.1070.10">
    <property type="entry name" value="Rhodopsin 7-helix transmembrane proteins"/>
    <property type="match status" value="1"/>
</dbReference>
<feature type="transmembrane region" description="Helical" evidence="10">
    <location>
        <begin position="144"/>
        <end position="163"/>
    </location>
</feature>
<evidence type="ECO:0000259" key="11">
    <source>
        <dbReference type="PROSITE" id="PS50262"/>
    </source>
</evidence>
<keyword evidence="9" id="KW-0675">Receptor</keyword>
<dbReference type="AlphaFoldDB" id="A0A6J0SIP4"/>
<dbReference type="GO" id="GO:0005886">
    <property type="term" value="C:plasma membrane"/>
    <property type="evidence" value="ECO:0007669"/>
    <property type="project" value="UniProtKB-SubCell"/>
</dbReference>
<feature type="transmembrane region" description="Helical" evidence="10">
    <location>
        <begin position="104"/>
        <end position="124"/>
    </location>
</feature>
<sequence length="357" mass="40506">MVECGSSDSVLTRDHNSSTRTTLIPIPILTLSPFDFQEKTYWQLRNGNETLVTEFIILGFSKYPELKFFFFTLFLCLYFFTILGNTVIVTVISANASLHTPMYFFIRNLSLLEICFTSVTIPQILVTLCWEEIRISFVGCATQLYFFLLFGATECFLLSVMSYDRFAAICLPLRYTTIMNKRICIQLSAACCAGAVLIATGHTIFIFTLPFCRSNVINHFYCEIQPLLTLVCGNTYWNEVQVITAAGVVLILPLILILVTYIQIITTILKMKSAESRHKTFSTCSSHLTVVTFFYGTALFMYARPKSSFSLDTDKWVSLSYSVITPLLNPIIYSLRNKEVKGALWKLGTKVLLIIKK</sequence>
<dbReference type="PROSITE" id="PS50262">
    <property type="entry name" value="G_PROTEIN_RECEP_F1_2"/>
    <property type="match status" value="1"/>
</dbReference>
<comment type="similarity">
    <text evidence="9">Belongs to the G-protein coupled receptor 1 family.</text>
</comment>
<reference evidence="13" key="1">
    <citation type="submission" date="2025-08" db="UniProtKB">
        <authorList>
            <consortium name="RefSeq"/>
        </authorList>
    </citation>
    <scope>IDENTIFICATION</scope>
</reference>
<evidence type="ECO:0000256" key="6">
    <source>
        <dbReference type="ARBA" id="ARBA00022989"/>
    </source>
</evidence>
<evidence type="ECO:0000256" key="5">
    <source>
        <dbReference type="ARBA" id="ARBA00022725"/>
    </source>
</evidence>
<dbReference type="RefSeq" id="XP_020633589.2">
    <property type="nucleotide sequence ID" value="XM_020777930.2"/>
</dbReference>
<dbReference type="PRINTS" id="PR00237">
    <property type="entry name" value="GPCRRHODOPSN"/>
</dbReference>
<name>A0A6J0SIP4_9SAUR</name>
<dbReference type="InterPro" id="IPR000725">
    <property type="entry name" value="Olfact_rcpt"/>
</dbReference>
<keyword evidence="9" id="KW-0297">G-protein coupled receptor</keyword>
<comment type="subcellular location">
    <subcellularLocation>
        <location evidence="1 10">Cell membrane</location>
        <topology evidence="1 10">Multi-pass membrane protein</topology>
    </subcellularLocation>
</comment>
<keyword evidence="8 9" id="KW-0807">Transducer</keyword>
<evidence type="ECO:0000256" key="8">
    <source>
        <dbReference type="ARBA" id="ARBA00023224"/>
    </source>
</evidence>
<dbReference type="GeneID" id="110070263"/>
<keyword evidence="2 10" id="KW-1003">Cell membrane</keyword>
<evidence type="ECO:0000256" key="9">
    <source>
        <dbReference type="RuleBase" id="RU000688"/>
    </source>
</evidence>
<keyword evidence="7 10" id="KW-0472">Membrane</keyword>
<keyword evidence="5 10" id="KW-0552">Olfaction</keyword>
<gene>
    <name evidence="13" type="primary">LOC110070263</name>
</gene>
<dbReference type="PRINTS" id="PR00245">
    <property type="entry name" value="OLFACTORYR"/>
</dbReference>
<dbReference type="InParanoid" id="A0A6J0SIP4"/>
<dbReference type="PROSITE" id="PS00237">
    <property type="entry name" value="G_PROTEIN_RECEP_F1_1"/>
    <property type="match status" value="1"/>
</dbReference>
<dbReference type="InterPro" id="IPR000276">
    <property type="entry name" value="GPCR_Rhodpsn"/>
</dbReference>
<evidence type="ECO:0000256" key="3">
    <source>
        <dbReference type="ARBA" id="ARBA00022606"/>
    </source>
</evidence>
<keyword evidence="3 10" id="KW-0716">Sensory transduction</keyword>
<dbReference type="GO" id="GO:0004930">
    <property type="term" value="F:G protein-coupled receptor activity"/>
    <property type="evidence" value="ECO:0007669"/>
    <property type="project" value="UniProtKB-KW"/>
</dbReference>
<feature type="transmembrane region" description="Helical" evidence="10">
    <location>
        <begin position="243"/>
        <end position="269"/>
    </location>
</feature>
<evidence type="ECO:0000256" key="4">
    <source>
        <dbReference type="ARBA" id="ARBA00022692"/>
    </source>
</evidence>
<feature type="transmembrane region" description="Helical" evidence="10">
    <location>
        <begin position="183"/>
        <end position="207"/>
    </location>
</feature>
<protein>
    <recommendedName>
        <fullName evidence="10">Olfactory receptor</fullName>
    </recommendedName>
</protein>
<evidence type="ECO:0000313" key="13">
    <source>
        <dbReference type="RefSeq" id="XP_020633589.2"/>
    </source>
</evidence>
<evidence type="ECO:0000256" key="7">
    <source>
        <dbReference type="ARBA" id="ARBA00023136"/>
    </source>
</evidence>
<dbReference type="Pfam" id="PF13853">
    <property type="entry name" value="7tm_4"/>
    <property type="match status" value="1"/>
</dbReference>
<keyword evidence="6 10" id="KW-1133">Transmembrane helix</keyword>
<dbReference type="InterPro" id="IPR017452">
    <property type="entry name" value="GPCR_Rhodpsn_7TM"/>
</dbReference>
<evidence type="ECO:0000256" key="10">
    <source>
        <dbReference type="RuleBase" id="RU363047"/>
    </source>
</evidence>
<feature type="transmembrane region" description="Helical" evidence="10">
    <location>
        <begin position="281"/>
        <end position="304"/>
    </location>
</feature>
<dbReference type="KEGG" id="pvt:110070263"/>
<dbReference type="Proteomes" id="UP001652642">
    <property type="component" value="Chromosome 6"/>
</dbReference>
<keyword evidence="4 9" id="KW-0812">Transmembrane</keyword>
<dbReference type="PANTHER" id="PTHR26453">
    <property type="entry name" value="OLFACTORY RECEPTOR"/>
    <property type="match status" value="1"/>
</dbReference>
<evidence type="ECO:0000256" key="1">
    <source>
        <dbReference type="ARBA" id="ARBA00004651"/>
    </source>
</evidence>
<dbReference type="OrthoDB" id="9975554at2759"/>
<dbReference type="CDD" id="cd15225">
    <property type="entry name" value="7tmA_OR10A-like"/>
    <property type="match status" value="1"/>
</dbReference>
<accession>A0A6J0SIP4</accession>
<feature type="transmembrane region" description="Helical" evidence="10">
    <location>
        <begin position="316"/>
        <end position="335"/>
    </location>
</feature>
<feature type="transmembrane region" description="Helical" evidence="10">
    <location>
        <begin position="68"/>
        <end position="92"/>
    </location>
</feature>
<evidence type="ECO:0000256" key="2">
    <source>
        <dbReference type="ARBA" id="ARBA00022475"/>
    </source>
</evidence>
<keyword evidence="12" id="KW-1185">Reference proteome</keyword>
<dbReference type="GO" id="GO:0004984">
    <property type="term" value="F:olfactory receptor activity"/>
    <property type="evidence" value="ECO:0007669"/>
    <property type="project" value="InterPro"/>
</dbReference>
<organism evidence="12 13">
    <name type="scientific">Pogona vitticeps</name>
    <name type="common">central bearded dragon</name>
    <dbReference type="NCBI Taxonomy" id="103695"/>
    <lineage>
        <taxon>Eukaryota</taxon>
        <taxon>Metazoa</taxon>
        <taxon>Chordata</taxon>
        <taxon>Craniata</taxon>
        <taxon>Vertebrata</taxon>
        <taxon>Euteleostomi</taxon>
        <taxon>Lepidosauria</taxon>
        <taxon>Squamata</taxon>
        <taxon>Bifurcata</taxon>
        <taxon>Unidentata</taxon>
        <taxon>Episquamata</taxon>
        <taxon>Toxicofera</taxon>
        <taxon>Iguania</taxon>
        <taxon>Acrodonta</taxon>
        <taxon>Agamidae</taxon>
        <taxon>Amphibolurinae</taxon>
        <taxon>Pogona</taxon>
    </lineage>
</organism>
<evidence type="ECO:0000313" key="12">
    <source>
        <dbReference type="Proteomes" id="UP001652642"/>
    </source>
</evidence>
<feature type="domain" description="G-protein coupled receptors family 1 profile" evidence="11">
    <location>
        <begin position="84"/>
        <end position="333"/>
    </location>
</feature>